<evidence type="ECO:0000256" key="1">
    <source>
        <dbReference type="ARBA" id="ARBA00004442"/>
    </source>
</evidence>
<evidence type="ECO:0000313" key="7">
    <source>
        <dbReference type="EMBL" id="WZN46627.1"/>
    </source>
</evidence>
<dbReference type="Gene3D" id="3.30.1330.60">
    <property type="entry name" value="OmpA-like domain"/>
    <property type="match status" value="1"/>
</dbReference>
<dbReference type="Proteomes" id="UP001449657">
    <property type="component" value="Chromosome"/>
</dbReference>
<evidence type="ECO:0000256" key="3">
    <source>
        <dbReference type="ARBA" id="ARBA00023237"/>
    </source>
</evidence>
<name>A0ABZ2Z5K7_9BACT</name>
<dbReference type="CDD" id="cd07185">
    <property type="entry name" value="OmpA_C-like"/>
    <property type="match status" value="1"/>
</dbReference>
<evidence type="ECO:0000256" key="4">
    <source>
        <dbReference type="PROSITE-ProRule" id="PRU00473"/>
    </source>
</evidence>
<keyword evidence="8" id="KW-1185">Reference proteome</keyword>
<dbReference type="EMBL" id="CP150096">
    <property type="protein sequence ID" value="WZN46627.1"/>
    <property type="molecule type" value="Genomic_DNA"/>
</dbReference>
<evidence type="ECO:0000256" key="5">
    <source>
        <dbReference type="SAM" id="MobiDB-lite"/>
    </source>
</evidence>
<dbReference type="PROSITE" id="PS01068">
    <property type="entry name" value="OMPA_1"/>
    <property type="match status" value="1"/>
</dbReference>
<feature type="region of interest" description="Disordered" evidence="5">
    <location>
        <begin position="71"/>
        <end position="99"/>
    </location>
</feature>
<dbReference type="Pfam" id="PF00691">
    <property type="entry name" value="OmpA"/>
    <property type="match status" value="1"/>
</dbReference>
<reference evidence="7 8" key="1">
    <citation type="submission" date="2024-03" db="EMBL/GenBank/DDBJ databases">
        <title>Chitinophaga caseinilytica sp. nov., a casein hydrolysing bacterium isolated from forest soil.</title>
        <authorList>
            <person name="Lee D.S."/>
            <person name="Han D.M."/>
            <person name="Baek J.H."/>
            <person name="Choi D.G."/>
            <person name="Jeon J.H."/>
            <person name="Jeon C.O."/>
        </authorList>
    </citation>
    <scope>NUCLEOTIDE SEQUENCE [LARGE SCALE GENOMIC DNA]</scope>
    <source>
        <strain evidence="7 8">KACC 19118</strain>
    </source>
</reference>
<keyword evidence="3" id="KW-0998">Cell outer membrane</keyword>
<dbReference type="InterPro" id="IPR036737">
    <property type="entry name" value="OmpA-like_sf"/>
</dbReference>
<dbReference type="PANTHER" id="PTHR30329:SF21">
    <property type="entry name" value="LIPOPROTEIN YIAD-RELATED"/>
    <property type="match status" value="1"/>
</dbReference>
<dbReference type="SUPFAM" id="SSF103088">
    <property type="entry name" value="OmpA-like"/>
    <property type="match status" value="1"/>
</dbReference>
<dbReference type="InterPro" id="IPR006665">
    <property type="entry name" value="OmpA-like"/>
</dbReference>
<sequence>MLEPASATELDKLVDFLRENATLQVEISGHTDNVGSDADNLLLSQNRAKSVVDYLAQHGIAATRLKAKGYGETKPLESNDSDAGRAQNRRTELKIISLQ</sequence>
<dbReference type="PANTHER" id="PTHR30329">
    <property type="entry name" value="STATOR ELEMENT OF FLAGELLAR MOTOR COMPLEX"/>
    <property type="match status" value="1"/>
</dbReference>
<feature type="domain" description="OmpA-like" evidence="6">
    <location>
        <begin position="1"/>
        <end position="99"/>
    </location>
</feature>
<evidence type="ECO:0000259" key="6">
    <source>
        <dbReference type="PROSITE" id="PS51123"/>
    </source>
</evidence>
<dbReference type="PRINTS" id="PR01021">
    <property type="entry name" value="OMPADOMAIN"/>
</dbReference>
<comment type="subcellular location">
    <subcellularLocation>
        <location evidence="1">Cell outer membrane</location>
    </subcellularLocation>
</comment>
<accession>A0ABZ2Z5K7</accession>
<dbReference type="InterPro" id="IPR050330">
    <property type="entry name" value="Bact_OuterMem_StrucFunc"/>
</dbReference>
<dbReference type="PRINTS" id="PR01023">
    <property type="entry name" value="NAFLGMOTY"/>
</dbReference>
<evidence type="ECO:0000313" key="8">
    <source>
        <dbReference type="Proteomes" id="UP001449657"/>
    </source>
</evidence>
<organism evidence="7 8">
    <name type="scientific">Chitinophaga caseinilytica</name>
    <dbReference type="NCBI Taxonomy" id="2267521"/>
    <lineage>
        <taxon>Bacteria</taxon>
        <taxon>Pseudomonadati</taxon>
        <taxon>Bacteroidota</taxon>
        <taxon>Chitinophagia</taxon>
        <taxon>Chitinophagales</taxon>
        <taxon>Chitinophagaceae</taxon>
        <taxon>Chitinophaga</taxon>
    </lineage>
</organism>
<proteinExistence type="predicted"/>
<protein>
    <submittedName>
        <fullName evidence="7">OmpA family protein</fullName>
    </submittedName>
</protein>
<keyword evidence="2 4" id="KW-0472">Membrane</keyword>
<dbReference type="RefSeq" id="WP_341841318.1">
    <property type="nucleotide sequence ID" value="NZ_CP150096.1"/>
</dbReference>
<dbReference type="PROSITE" id="PS51123">
    <property type="entry name" value="OMPA_2"/>
    <property type="match status" value="1"/>
</dbReference>
<dbReference type="InterPro" id="IPR006690">
    <property type="entry name" value="OMPA-like_CS"/>
</dbReference>
<evidence type="ECO:0000256" key="2">
    <source>
        <dbReference type="ARBA" id="ARBA00023136"/>
    </source>
</evidence>
<gene>
    <name evidence="7" type="ORF">WJU22_00230</name>
</gene>
<dbReference type="InterPro" id="IPR006664">
    <property type="entry name" value="OMP_bac"/>
</dbReference>